<dbReference type="RefSeq" id="WP_129581025.1">
    <property type="nucleotide sequence ID" value="NZ_CP012672.1"/>
</dbReference>
<sequence>MFGQFTLKGEFFATLEALDRAIARRVAASRCPACGGPLHAGNYPRKPRGALIAPEGEVFLIRFSFCCGREGWRRRATPPSLRFLGPRVYLGVVVIVASLAAQALGAGGAQPTGVPRRTTRRWLAWWRGPFLAKEVLLAIRARLVGVDVGGIPRSIIEQLPGTPDEQMGTMLHLLAPLTTGSVLDGSRFLRDIA</sequence>
<organism evidence="1 2">
    <name type="scientific">Sorangium cellulosum</name>
    <name type="common">Polyangium cellulosum</name>
    <dbReference type="NCBI Taxonomy" id="56"/>
    <lineage>
        <taxon>Bacteria</taxon>
        <taxon>Pseudomonadati</taxon>
        <taxon>Myxococcota</taxon>
        <taxon>Polyangia</taxon>
        <taxon>Polyangiales</taxon>
        <taxon>Polyangiaceae</taxon>
        <taxon>Sorangium</taxon>
    </lineage>
</organism>
<protein>
    <submittedName>
        <fullName evidence="1">Uncharacterized protein</fullName>
    </submittedName>
</protein>
<dbReference type="EMBL" id="CP012672">
    <property type="protein sequence ID" value="AUX38597.1"/>
    <property type="molecule type" value="Genomic_DNA"/>
</dbReference>
<reference evidence="1 2" key="1">
    <citation type="submission" date="2015-09" db="EMBL/GenBank/DDBJ databases">
        <title>Sorangium comparison.</title>
        <authorList>
            <person name="Zaburannyi N."/>
            <person name="Bunk B."/>
            <person name="Overmann J."/>
            <person name="Mueller R."/>
        </authorList>
    </citation>
    <scope>NUCLEOTIDE SEQUENCE [LARGE SCALE GENOMIC DNA]</scope>
    <source>
        <strain evidence="1 2">So ce836</strain>
    </source>
</reference>
<gene>
    <name evidence="1" type="ORF">SOCE836_108440</name>
</gene>
<evidence type="ECO:0000313" key="2">
    <source>
        <dbReference type="Proteomes" id="UP000295497"/>
    </source>
</evidence>
<accession>A0A4P2R621</accession>
<proteinExistence type="predicted"/>
<name>A0A4P2R621_SORCE</name>
<evidence type="ECO:0000313" key="1">
    <source>
        <dbReference type="EMBL" id="AUX38597.1"/>
    </source>
</evidence>
<dbReference type="Proteomes" id="UP000295497">
    <property type="component" value="Chromosome"/>
</dbReference>
<dbReference type="AlphaFoldDB" id="A0A4P2R621"/>